<proteinExistence type="predicted"/>
<feature type="non-terminal residue" evidence="2">
    <location>
        <position position="1"/>
    </location>
</feature>
<feature type="region of interest" description="Disordered" evidence="1">
    <location>
        <begin position="1"/>
        <end position="132"/>
    </location>
</feature>
<dbReference type="Proteomes" id="UP000269945">
    <property type="component" value="Unassembled WGS sequence"/>
</dbReference>
<organism evidence="2 3">
    <name type="scientific">Gulo gulo</name>
    <name type="common">Wolverine</name>
    <name type="synonym">Gluton</name>
    <dbReference type="NCBI Taxonomy" id="48420"/>
    <lineage>
        <taxon>Eukaryota</taxon>
        <taxon>Metazoa</taxon>
        <taxon>Chordata</taxon>
        <taxon>Craniata</taxon>
        <taxon>Vertebrata</taxon>
        <taxon>Euteleostomi</taxon>
        <taxon>Mammalia</taxon>
        <taxon>Eutheria</taxon>
        <taxon>Laurasiatheria</taxon>
        <taxon>Carnivora</taxon>
        <taxon>Caniformia</taxon>
        <taxon>Musteloidea</taxon>
        <taxon>Mustelidae</taxon>
        <taxon>Guloninae</taxon>
        <taxon>Gulo</taxon>
    </lineage>
</organism>
<evidence type="ECO:0000256" key="1">
    <source>
        <dbReference type="SAM" id="MobiDB-lite"/>
    </source>
</evidence>
<feature type="compositionally biased region" description="Pro residues" evidence="1">
    <location>
        <begin position="97"/>
        <end position="112"/>
    </location>
</feature>
<evidence type="ECO:0000313" key="3">
    <source>
        <dbReference type="Proteomes" id="UP000269945"/>
    </source>
</evidence>
<protein>
    <submittedName>
        <fullName evidence="2">Uncharacterized protein</fullName>
    </submittedName>
</protein>
<gene>
    <name evidence="2" type="ORF">BN2614_LOCUS1</name>
</gene>
<reference evidence="2 3" key="1">
    <citation type="submission" date="2018-10" db="EMBL/GenBank/DDBJ databases">
        <authorList>
            <person name="Ekblom R."/>
            <person name="Jareborg N."/>
        </authorList>
    </citation>
    <scope>NUCLEOTIDE SEQUENCE [LARGE SCALE GENOMIC DNA]</scope>
    <source>
        <tissue evidence="2">Muscle</tissue>
    </source>
</reference>
<name>A0A9X9LEA7_GULGU</name>
<sequence length="132" mass="13491">PLSSPRGAAGACSDAARNVLTRPIVASPVSPGDRHEGGGSSGVGPQRRVSGSSFWLGSPLSYHLAPEGGRGVAPGPFCSGKRPSHEVHGTQDGRGPAPDPGEAPRTRQPPGPKWSVQPGCPRPACGHRRRPS</sequence>
<dbReference type="AlphaFoldDB" id="A0A9X9LEA7"/>
<accession>A0A9X9LEA7</accession>
<dbReference type="EMBL" id="CYRY02001465">
    <property type="protein sequence ID" value="VCW66122.1"/>
    <property type="molecule type" value="Genomic_DNA"/>
</dbReference>
<keyword evidence="3" id="KW-1185">Reference proteome</keyword>
<evidence type="ECO:0000313" key="2">
    <source>
        <dbReference type="EMBL" id="VCW66122.1"/>
    </source>
</evidence>
<comment type="caution">
    <text evidence="2">The sequence shown here is derived from an EMBL/GenBank/DDBJ whole genome shotgun (WGS) entry which is preliminary data.</text>
</comment>